<dbReference type="GO" id="GO:0003676">
    <property type="term" value="F:nucleic acid binding"/>
    <property type="evidence" value="ECO:0007669"/>
    <property type="project" value="InterPro"/>
</dbReference>
<evidence type="ECO:0000313" key="2">
    <source>
        <dbReference type="Proteomes" id="UP001140217"/>
    </source>
</evidence>
<dbReference type="SUPFAM" id="SSF53335">
    <property type="entry name" value="S-adenosyl-L-methionine-dependent methyltransferases"/>
    <property type="match status" value="1"/>
</dbReference>
<dbReference type="AlphaFoldDB" id="A0A9W8LJ00"/>
<organism evidence="1 2">
    <name type="scientific">Coemansia javaensis</name>
    <dbReference type="NCBI Taxonomy" id="2761396"/>
    <lineage>
        <taxon>Eukaryota</taxon>
        <taxon>Fungi</taxon>
        <taxon>Fungi incertae sedis</taxon>
        <taxon>Zoopagomycota</taxon>
        <taxon>Kickxellomycotina</taxon>
        <taxon>Kickxellomycetes</taxon>
        <taxon>Kickxellales</taxon>
        <taxon>Kickxellaceae</taxon>
        <taxon>Coemansia</taxon>
    </lineage>
</organism>
<dbReference type="EMBL" id="JANBUL010000072">
    <property type="protein sequence ID" value="KAJ2782453.1"/>
    <property type="molecule type" value="Genomic_DNA"/>
</dbReference>
<proteinExistence type="predicted"/>
<dbReference type="InterPro" id="IPR029063">
    <property type="entry name" value="SAM-dependent_MTases_sf"/>
</dbReference>
<dbReference type="PANTHER" id="PTHR23290:SF0">
    <property type="entry name" value="RRNA N6-ADENOSINE-METHYLTRANSFERASE METTL5"/>
    <property type="match status" value="1"/>
</dbReference>
<dbReference type="Pfam" id="PF06325">
    <property type="entry name" value="PrmA"/>
    <property type="match status" value="1"/>
</dbReference>
<dbReference type="InterPro" id="IPR051720">
    <property type="entry name" value="rRNA_MeTrfase/Polyamine_Synth"/>
</dbReference>
<dbReference type="PANTHER" id="PTHR23290">
    <property type="entry name" value="RRNA N6-ADENOSINE-METHYLTRANSFERASE METTL5"/>
    <property type="match status" value="1"/>
</dbReference>
<keyword evidence="1" id="KW-0808">Transferase</keyword>
<evidence type="ECO:0000313" key="1">
    <source>
        <dbReference type="EMBL" id="KAJ2782453.1"/>
    </source>
</evidence>
<dbReference type="PROSITE" id="PS00092">
    <property type="entry name" value="N6_MTASE"/>
    <property type="match status" value="1"/>
</dbReference>
<protein>
    <submittedName>
        <fullName evidence="1">Methyltransferase-like protein 5</fullName>
    </submittedName>
</protein>
<dbReference type="Gene3D" id="3.40.50.150">
    <property type="entry name" value="Vaccinia Virus protein VP39"/>
    <property type="match status" value="1"/>
</dbReference>
<comment type="caution">
    <text evidence="1">The sequence shown here is derived from an EMBL/GenBank/DDBJ whole genome shotgun (WGS) entry which is preliminary data.</text>
</comment>
<dbReference type="OrthoDB" id="7848332at2759"/>
<dbReference type="InterPro" id="IPR002052">
    <property type="entry name" value="DNA_methylase_N6_adenine_CS"/>
</dbReference>
<keyword evidence="1" id="KW-0489">Methyltransferase</keyword>
<sequence>MKLKQLEGHLGEVAAFRDPKVQLEQYPTTAHLAARMLYTAEATYGDIAGRAVVDLGCGCGMLSLAAALMGAGCVTGIDVDADALDIAAENVEALEAEDVVDLVHASLCAAGGGDAGALAPNHALLAGMRGRFDTAVLNPPFGTKPGNKGIDVAFLQAACAMATGAVYSLHKSSTREHLVRKAASWGYTCEVLAELRFDVPMMYKFHKKKSVDIAVDLLRLSPAGADKGATEL</sequence>
<accession>A0A9W8LJ00</accession>
<keyword evidence="2" id="KW-1185">Reference proteome</keyword>
<dbReference type="GO" id="GO:0008988">
    <property type="term" value="F:rRNA (adenine-N6-)-methyltransferase activity"/>
    <property type="evidence" value="ECO:0007669"/>
    <property type="project" value="TreeGrafter"/>
</dbReference>
<reference evidence="1" key="1">
    <citation type="submission" date="2022-07" db="EMBL/GenBank/DDBJ databases">
        <title>Phylogenomic reconstructions and comparative analyses of Kickxellomycotina fungi.</title>
        <authorList>
            <person name="Reynolds N.K."/>
            <person name="Stajich J.E."/>
            <person name="Barry K."/>
            <person name="Grigoriev I.V."/>
            <person name="Crous P."/>
            <person name="Smith M.E."/>
        </authorList>
    </citation>
    <scope>NUCLEOTIDE SEQUENCE</scope>
    <source>
        <strain evidence="1">NBRC 105414</strain>
    </source>
</reference>
<dbReference type="CDD" id="cd02440">
    <property type="entry name" value="AdoMet_MTases"/>
    <property type="match status" value="1"/>
</dbReference>
<gene>
    <name evidence="1" type="primary">METTL5</name>
    <name evidence="1" type="ORF">H4R18_002259</name>
</gene>
<name>A0A9W8LJ00_9FUNG</name>
<dbReference type="Proteomes" id="UP001140217">
    <property type="component" value="Unassembled WGS sequence"/>
</dbReference>